<gene>
    <name evidence="1" type="ordered locus">Geob_0207</name>
</gene>
<dbReference type="Proteomes" id="UP000007721">
    <property type="component" value="Chromosome"/>
</dbReference>
<reference evidence="1 2" key="1">
    <citation type="submission" date="2009-01" db="EMBL/GenBank/DDBJ databases">
        <title>Complete sequence of Geobacter sp. FRC-32.</title>
        <authorList>
            <consortium name="US DOE Joint Genome Institute"/>
            <person name="Lucas S."/>
            <person name="Copeland A."/>
            <person name="Lapidus A."/>
            <person name="Glavina del Rio T."/>
            <person name="Dalin E."/>
            <person name="Tice H."/>
            <person name="Bruce D."/>
            <person name="Goodwin L."/>
            <person name="Pitluck S."/>
            <person name="Saunders E."/>
            <person name="Brettin T."/>
            <person name="Detter J.C."/>
            <person name="Han C."/>
            <person name="Larimer F."/>
            <person name="Land M."/>
            <person name="Hauser L."/>
            <person name="Kyrpides N."/>
            <person name="Ovchinnikova G."/>
            <person name="Kostka J."/>
            <person name="Richardson P."/>
        </authorList>
    </citation>
    <scope>NUCLEOTIDE SEQUENCE [LARGE SCALE GENOMIC DNA]</scope>
    <source>
        <strain evidence="2">DSM 22248 / JCM 15807 / FRC-32</strain>
    </source>
</reference>
<dbReference type="HOGENOM" id="CLU_165407_0_0_7"/>
<proteinExistence type="predicted"/>
<accession>B9M922</accession>
<evidence type="ECO:0000313" key="1">
    <source>
        <dbReference type="EMBL" id="ACM18580.1"/>
    </source>
</evidence>
<dbReference type="KEGG" id="geo:Geob_0207"/>
<dbReference type="AlphaFoldDB" id="B9M922"/>
<organism evidence="1 2">
    <name type="scientific">Geotalea daltonii (strain DSM 22248 / JCM 15807 / FRC-32)</name>
    <name type="common">Geobacter daltonii</name>
    <dbReference type="NCBI Taxonomy" id="316067"/>
    <lineage>
        <taxon>Bacteria</taxon>
        <taxon>Pseudomonadati</taxon>
        <taxon>Thermodesulfobacteriota</taxon>
        <taxon>Desulfuromonadia</taxon>
        <taxon>Geobacterales</taxon>
        <taxon>Geobacteraceae</taxon>
        <taxon>Geotalea</taxon>
    </lineage>
</organism>
<dbReference type="EMBL" id="CP001390">
    <property type="protein sequence ID" value="ACM18580.1"/>
    <property type="molecule type" value="Genomic_DNA"/>
</dbReference>
<keyword evidence="2" id="KW-1185">Reference proteome</keyword>
<evidence type="ECO:0000313" key="2">
    <source>
        <dbReference type="Proteomes" id="UP000007721"/>
    </source>
</evidence>
<dbReference type="STRING" id="316067.Geob_0207"/>
<sequence length="103" mass="11284">MVMLAVPVCCYELESDHEKSGISLTSGAVDADHNECPCCPDENKSDSNIDTCSTCSYCTYYAPLAPLISTHYDPSVSPLIFLEEFTKLPDVHIPIFIPPQNLA</sequence>
<protein>
    <submittedName>
        <fullName evidence="1">Uncharacterized protein</fullName>
    </submittedName>
</protein>
<name>B9M922_GEODF</name>